<feature type="compositionally biased region" description="Low complexity" evidence="1">
    <location>
        <begin position="674"/>
        <end position="687"/>
    </location>
</feature>
<evidence type="ECO:0000259" key="2">
    <source>
        <dbReference type="Pfam" id="PF10551"/>
    </source>
</evidence>
<dbReference type="Pfam" id="PF10551">
    <property type="entry name" value="MULE"/>
    <property type="match status" value="1"/>
</dbReference>
<protein>
    <recommendedName>
        <fullName evidence="2">MULE transposase domain-containing protein</fullName>
    </recommendedName>
</protein>
<feature type="domain" description="MULE transposase" evidence="2">
    <location>
        <begin position="1146"/>
        <end position="1241"/>
    </location>
</feature>
<feature type="compositionally biased region" description="Basic and acidic residues" evidence="1">
    <location>
        <begin position="544"/>
        <end position="554"/>
    </location>
</feature>
<dbReference type="OrthoDB" id="10029846at2759"/>
<organism evidence="3 4">
    <name type="scientific">Adineta ricciae</name>
    <name type="common">Rotifer</name>
    <dbReference type="NCBI Taxonomy" id="249248"/>
    <lineage>
        <taxon>Eukaryota</taxon>
        <taxon>Metazoa</taxon>
        <taxon>Spiralia</taxon>
        <taxon>Gnathifera</taxon>
        <taxon>Rotifera</taxon>
        <taxon>Eurotatoria</taxon>
        <taxon>Bdelloidea</taxon>
        <taxon>Adinetida</taxon>
        <taxon>Adinetidae</taxon>
        <taxon>Adineta</taxon>
    </lineage>
</organism>
<comment type="caution">
    <text evidence="3">The sequence shown here is derived from an EMBL/GenBank/DDBJ whole genome shotgun (WGS) entry which is preliminary data.</text>
</comment>
<feature type="compositionally biased region" description="Basic and acidic residues" evidence="1">
    <location>
        <begin position="581"/>
        <end position="590"/>
    </location>
</feature>
<feature type="region of interest" description="Disordered" evidence="1">
    <location>
        <begin position="674"/>
        <end position="693"/>
    </location>
</feature>
<feature type="compositionally biased region" description="Low complexity" evidence="1">
    <location>
        <begin position="1"/>
        <end position="16"/>
    </location>
</feature>
<dbReference type="Gene3D" id="2.20.25.240">
    <property type="match status" value="1"/>
</dbReference>
<feature type="compositionally biased region" description="Polar residues" evidence="1">
    <location>
        <begin position="448"/>
        <end position="459"/>
    </location>
</feature>
<dbReference type="Proteomes" id="UP000663852">
    <property type="component" value="Unassembled WGS sequence"/>
</dbReference>
<feature type="region of interest" description="Disordered" evidence="1">
    <location>
        <begin position="1"/>
        <end position="27"/>
    </location>
</feature>
<name>A0A815W587_ADIRI</name>
<feature type="region of interest" description="Disordered" evidence="1">
    <location>
        <begin position="435"/>
        <end position="493"/>
    </location>
</feature>
<proteinExistence type="predicted"/>
<evidence type="ECO:0000313" key="4">
    <source>
        <dbReference type="Proteomes" id="UP000663852"/>
    </source>
</evidence>
<evidence type="ECO:0000256" key="1">
    <source>
        <dbReference type="SAM" id="MobiDB-lite"/>
    </source>
</evidence>
<feature type="region of interest" description="Disordered" evidence="1">
    <location>
        <begin position="517"/>
        <end position="619"/>
    </location>
</feature>
<sequence>MNSKQVSESQVVGSSSDSDDENGTNDGYDLETCIEECGGIEKFFKSPTIILYNRNLQNQTDLENYILEHLPDYKDNICLFPGVKGSDEYKQKINGLYRSYRSKSTSSTILFKGSSSKSTPAQQILMKNKNMYLYVDAVMKNKISKMKKIKVRKGTGDQKNVGNLDNNTDDESEDCGVSIQCIQKPHGSPGCSSRASLNWKGGSKNCGFYRLFDKQQEVKECVSSVLSYGRDHGVLLSGVQLKALFDIQNVEITKSRANDIVQLISTCVDVIINPHFVTPTAKGPIYEISPDNKLIEIYPTRPVPVPSSILESLKKVKENEQLVKYPSNRTTSNNETFLSRFQFVEMVNSQQTLLFVDKNNADTDKPADSAQTERNKAKLIAENNCNENSSSKPEQGDFKKTGERVEINSYIRIDNDELNQNIIENHNISSSYGPMNELENDNYHENFNKNIPRSSTPIKQQKKHLTPCVSMDTDQNESSTAANLDDQASSEVEALPHAPCIGSVVDENKGKQVGVASTSPFSKLKGTASEQASTTSVSTSNAFHHSDTCEEVSRHPSTKQQGTSRKLHEKKQTKSTASSRKKPESNERRRSSFGLRPTTKKKRQQKCATPSLKRKSDQQNKDLVTFDISPKKRKLRENEASSVVLIAILFLFIAMNPKKISKTGDTPALPVLSQPSSISSLSSHSTPQNDTLTQTQSLQLEYKDSNPLRQQQYQDTYPQQSQLQVLSQDEWNLILSFRMMKNLTVLPSCQLPFSVHHQTNHSTLSARIFPPSQSDDQESTSMIVGIPSFSVNVPSFSSSVDTVSCPPIPIPTNIPFSAAASLSITISPPTSSSAASTISLLPLPHHNDSFALQFQSQISTSAETIVTSSSNQSKGSNQYSSASSHCHQLSDSNAPITYNYDSLSKGPLVQLLDPTKPYTIGDALKVGGRVLTSDISSMKYWVEDDITIAETAAGGHILHMGGYSYLIRNHGKNFTAWECQHRRKQHCSSIVIRSSDPTIKNYFRIYSIQGEHIHESSPEHIEIRTFKERIRDRCRDELSSPRKIYEDELLKGKYSTEMLALLPTFYNMHSHLYRIRLQHLPTSPTDHVFVLHPGFTTTDKGERFLLYDSMAVDVSDTPVPAEIGRLLIYSSDLQLSVLSKSLRVGSDGTFATAAQISQQNYVLMGDVEETHAVPLVFCLCERKTYETYQLIIKILKNAMANLKLVWNPHYWMSDFEGGLIRVIKEEFPETEILGCTFHYCQAIYRNIQSNGLQESYQNIDKVQQIFRHIMALAFIPYEQIRKVYFEVIKPELNAIPAKPVFLRQNIRLFFKYFESYWLKRIDQFCVFDYPTRTNNGLEGYNNKMTAQLNAHPHLYRLLVWFEKEELLVQQIVAKLNFNQPVYKRKQTALTILINDSLQSLWDDYKAGKLSTQQLLFESSKWVAKKL</sequence>
<gene>
    <name evidence="3" type="ORF">EDS130_LOCUS45287</name>
</gene>
<feature type="compositionally biased region" description="Polar residues" evidence="1">
    <location>
        <begin position="472"/>
        <end position="490"/>
    </location>
</feature>
<evidence type="ECO:0000313" key="3">
    <source>
        <dbReference type="EMBL" id="CAF1540553.1"/>
    </source>
</evidence>
<accession>A0A815W587</accession>
<dbReference type="EMBL" id="CAJNOJ010001053">
    <property type="protein sequence ID" value="CAF1540553.1"/>
    <property type="molecule type" value="Genomic_DNA"/>
</dbReference>
<feature type="compositionally biased region" description="Polar residues" evidence="1">
    <location>
        <begin position="528"/>
        <end position="543"/>
    </location>
</feature>
<reference evidence="3" key="1">
    <citation type="submission" date="2021-02" db="EMBL/GenBank/DDBJ databases">
        <authorList>
            <person name="Nowell W R."/>
        </authorList>
    </citation>
    <scope>NUCLEOTIDE SEQUENCE</scope>
</reference>
<feature type="compositionally biased region" description="Acidic residues" evidence="1">
    <location>
        <begin position="17"/>
        <end position="27"/>
    </location>
</feature>
<dbReference type="InterPro" id="IPR018289">
    <property type="entry name" value="MULE_transposase_dom"/>
</dbReference>